<dbReference type="AlphaFoldDB" id="A0A8H7QBQ4"/>
<dbReference type="EMBL" id="JAEPRA010000002">
    <property type="protein sequence ID" value="KAG2188446.1"/>
    <property type="molecule type" value="Genomic_DNA"/>
</dbReference>
<reference evidence="3" key="1">
    <citation type="submission" date="2020-12" db="EMBL/GenBank/DDBJ databases">
        <title>Metabolic potential, ecology and presence of endohyphal bacteria is reflected in genomic diversity of Mucoromycotina.</title>
        <authorList>
            <person name="Muszewska A."/>
            <person name="Okrasinska A."/>
            <person name="Steczkiewicz K."/>
            <person name="Drgas O."/>
            <person name="Orlowska M."/>
            <person name="Perlinska-Lenart U."/>
            <person name="Aleksandrzak-Piekarczyk T."/>
            <person name="Szatraj K."/>
            <person name="Zielenkiewicz U."/>
            <person name="Pilsyk S."/>
            <person name="Malc E."/>
            <person name="Mieczkowski P."/>
            <person name="Kruszewska J.S."/>
            <person name="Biernat P."/>
            <person name="Pawlowska J."/>
        </authorList>
    </citation>
    <scope>NUCLEOTIDE SEQUENCE</scope>
    <source>
        <strain evidence="3">WA0000051536</strain>
    </source>
</reference>
<dbReference type="SMART" id="SM00325">
    <property type="entry name" value="RhoGEF"/>
    <property type="match status" value="1"/>
</dbReference>
<keyword evidence="4" id="KW-1185">Reference proteome</keyword>
<feature type="compositionally biased region" description="Polar residues" evidence="1">
    <location>
        <begin position="113"/>
        <end position="123"/>
    </location>
</feature>
<organism evidence="3 4">
    <name type="scientific">Umbelopsis vinacea</name>
    <dbReference type="NCBI Taxonomy" id="44442"/>
    <lineage>
        <taxon>Eukaryota</taxon>
        <taxon>Fungi</taxon>
        <taxon>Fungi incertae sedis</taxon>
        <taxon>Mucoromycota</taxon>
        <taxon>Mucoromycotina</taxon>
        <taxon>Umbelopsidomycetes</taxon>
        <taxon>Umbelopsidales</taxon>
        <taxon>Umbelopsidaceae</taxon>
        <taxon>Umbelopsis</taxon>
    </lineage>
</organism>
<feature type="region of interest" description="Disordered" evidence="1">
    <location>
        <begin position="398"/>
        <end position="420"/>
    </location>
</feature>
<dbReference type="PANTHER" id="PTHR12673:SF159">
    <property type="entry name" value="LD03170P"/>
    <property type="match status" value="1"/>
</dbReference>
<dbReference type="Pfam" id="PF00621">
    <property type="entry name" value="RhoGEF"/>
    <property type="match status" value="1"/>
</dbReference>
<dbReference type="InterPro" id="IPR035899">
    <property type="entry name" value="DBL_dom_sf"/>
</dbReference>
<gene>
    <name evidence="3" type="ORF">INT44_001199</name>
</gene>
<dbReference type="GO" id="GO:0005085">
    <property type="term" value="F:guanyl-nucleotide exchange factor activity"/>
    <property type="evidence" value="ECO:0007669"/>
    <property type="project" value="InterPro"/>
</dbReference>
<dbReference type="PROSITE" id="PS50010">
    <property type="entry name" value="DH_2"/>
    <property type="match status" value="1"/>
</dbReference>
<accession>A0A8H7QBQ4</accession>
<dbReference type="OrthoDB" id="660555at2759"/>
<proteinExistence type="predicted"/>
<dbReference type="InterPro" id="IPR000219">
    <property type="entry name" value="DH_dom"/>
</dbReference>
<evidence type="ECO:0000313" key="4">
    <source>
        <dbReference type="Proteomes" id="UP000612746"/>
    </source>
</evidence>
<feature type="region of interest" description="Disordered" evidence="1">
    <location>
        <begin position="354"/>
        <end position="385"/>
    </location>
</feature>
<name>A0A8H7QBQ4_9FUNG</name>
<feature type="compositionally biased region" description="Polar residues" evidence="1">
    <location>
        <begin position="354"/>
        <end position="379"/>
    </location>
</feature>
<dbReference type="Gene3D" id="1.20.900.10">
    <property type="entry name" value="Dbl homology (DH) domain"/>
    <property type="match status" value="1"/>
</dbReference>
<feature type="region of interest" description="Disordered" evidence="1">
    <location>
        <begin position="113"/>
        <end position="132"/>
    </location>
</feature>
<evidence type="ECO:0000259" key="2">
    <source>
        <dbReference type="PROSITE" id="PS50010"/>
    </source>
</evidence>
<feature type="region of interest" description="Disordered" evidence="1">
    <location>
        <begin position="264"/>
        <end position="325"/>
    </location>
</feature>
<sequence length="727" mass="81495">MATTAVLSELALSQHQLPISNLQYYSNTSSDLPTSSVISAGLSSKSALTSFPLVKTYPAQGPPPQRNMAYTVVESRWNNEQNNHSSSTTVPASSYMPLESKHSAIPALVCQTSPEFSHGSDGQSAEEDSSENAEWAKECIARLLSDVSSIEFPPSVLEVPIINDKRAMNRSASTGHFSLLVPDRSDSSPLDHMIRKPSRRINRTKSFKQPDIATISEESNGISCNDRTQTRPQEPGRLIRRLSLLAQPLKRSLSLISDRGANMESMNINQESEKRALPQSKREVRRELPQITRPPHGRPMSMATPVPGSSMLLDPPSPPRRARAHRMSSIEVMQYLSSNLLNVEQDLHHERLENLQSSSSSCNATTIDDNASSTTNSEVDSPDTVLSGVEFPASALADYNAKPKPKEYQDPFNTQPRKRSLKRSISNIDILSLGKSLRRNSMSQEEILRSSTFGGGGKSNAKGVSKREIQSILAWKNTVAQLNSEDSFQPLPPLSYQVRHVVCETVATCFACAGKIDPPLFQQSDAQRIRTQQIRRFIIQEIYTTEQTYLDHLNIIKTMFMDPFIAAATQTSRPLVNPNDISTIFAYIPNIIEVSDVLAYRFEAVAKSWHEQSSLIGAVFNQMENDFEVYIRYAVNFHHSQRCITRAHNNILYRRFIQESLRKKETNRMGLNDYMIIPIQRVTRYSLLLKDLKKHTPPNHPDYINIDKALKTMTGLALAMNDAQRKP</sequence>
<dbReference type="PANTHER" id="PTHR12673">
    <property type="entry name" value="FACIOGENITAL DYSPLASIA PROTEIN"/>
    <property type="match status" value="1"/>
</dbReference>
<evidence type="ECO:0000313" key="3">
    <source>
        <dbReference type="EMBL" id="KAG2188446.1"/>
    </source>
</evidence>
<feature type="domain" description="DH" evidence="2">
    <location>
        <begin position="534"/>
        <end position="723"/>
    </location>
</feature>
<dbReference type="Proteomes" id="UP000612746">
    <property type="component" value="Unassembled WGS sequence"/>
</dbReference>
<feature type="compositionally biased region" description="Basic and acidic residues" evidence="1">
    <location>
        <begin position="271"/>
        <end position="288"/>
    </location>
</feature>
<comment type="caution">
    <text evidence="3">The sequence shown here is derived from an EMBL/GenBank/DDBJ whole genome shotgun (WGS) entry which is preliminary data.</text>
</comment>
<dbReference type="CDD" id="cd00160">
    <property type="entry name" value="RhoGEF"/>
    <property type="match status" value="1"/>
</dbReference>
<dbReference type="SUPFAM" id="SSF48065">
    <property type="entry name" value="DBL homology domain (DH-domain)"/>
    <property type="match status" value="1"/>
</dbReference>
<protein>
    <recommendedName>
        <fullName evidence="2">DH domain-containing protein</fullName>
    </recommendedName>
</protein>
<dbReference type="GO" id="GO:0005737">
    <property type="term" value="C:cytoplasm"/>
    <property type="evidence" value="ECO:0007669"/>
    <property type="project" value="TreeGrafter"/>
</dbReference>
<evidence type="ECO:0000256" key="1">
    <source>
        <dbReference type="SAM" id="MobiDB-lite"/>
    </source>
</evidence>
<dbReference type="InterPro" id="IPR051092">
    <property type="entry name" value="FYVE_RhoGEF_PH"/>
</dbReference>